<keyword evidence="3" id="KW-1185">Reference proteome</keyword>
<comment type="caution">
    <text evidence="2">The sequence shown here is derived from an EMBL/GenBank/DDBJ whole genome shotgun (WGS) entry which is preliminary data.</text>
</comment>
<evidence type="ECO:0000313" key="3">
    <source>
        <dbReference type="Proteomes" id="UP001412067"/>
    </source>
</evidence>
<proteinExistence type="predicted"/>
<dbReference type="Proteomes" id="UP001412067">
    <property type="component" value="Unassembled WGS sequence"/>
</dbReference>
<protein>
    <submittedName>
        <fullName evidence="2">Uncharacterized protein</fullName>
    </submittedName>
</protein>
<name>A0ABR2M0U9_9ASPA</name>
<feature type="region of interest" description="Disordered" evidence="1">
    <location>
        <begin position="157"/>
        <end position="239"/>
    </location>
</feature>
<evidence type="ECO:0000313" key="2">
    <source>
        <dbReference type="EMBL" id="KAK8956108.1"/>
    </source>
</evidence>
<accession>A0ABR2M0U9</accession>
<gene>
    <name evidence="2" type="ORF">KSP40_PGU008342</name>
</gene>
<sequence>MLGEIWDLNWEEFKEENSQLIKEDIAIRVLHFVSKSWLKVDIGKNAEINNLKRTARHNIRRSWKTAEDSDNQFGESLSDSNLVVFIGIHMMGRDGPRWVIHGYGAQVYRRPHDHVQHAVRSHGHASPWQYGSADRMLDRVSAVHAIDYMTATKAPSHVAPRLLGHPTPSQPPSKQGEKGSGEASSGSANPVRHQQEDSAWASSDSSLPARHWRVGREPGPRQRKHAPSIPPAITTATLD</sequence>
<organism evidence="2 3">
    <name type="scientific">Platanthera guangdongensis</name>
    <dbReference type="NCBI Taxonomy" id="2320717"/>
    <lineage>
        <taxon>Eukaryota</taxon>
        <taxon>Viridiplantae</taxon>
        <taxon>Streptophyta</taxon>
        <taxon>Embryophyta</taxon>
        <taxon>Tracheophyta</taxon>
        <taxon>Spermatophyta</taxon>
        <taxon>Magnoliopsida</taxon>
        <taxon>Liliopsida</taxon>
        <taxon>Asparagales</taxon>
        <taxon>Orchidaceae</taxon>
        <taxon>Orchidoideae</taxon>
        <taxon>Orchideae</taxon>
        <taxon>Orchidinae</taxon>
        <taxon>Platanthera</taxon>
    </lineage>
</organism>
<dbReference type="EMBL" id="JBBWWR010000013">
    <property type="protein sequence ID" value="KAK8956108.1"/>
    <property type="molecule type" value="Genomic_DNA"/>
</dbReference>
<reference evidence="2 3" key="1">
    <citation type="journal article" date="2022" name="Nat. Plants">
        <title>Genomes of leafy and leafless Platanthera orchids illuminate the evolution of mycoheterotrophy.</title>
        <authorList>
            <person name="Li M.H."/>
            <person name="Liu K.W."/>
            <person name="Li Z."/>
            <person name="Lu H.C."/>
            <person name="Ye Q.L."/>
            <person name="Zhang D."/>
            <person name="Wang J.Y."/>
            <person name="Li Y.F."/>
            <person name="Zhong Z.M."/>
            <person name="Liu X."/>
            <person name="Yu X."/>
            <person name="Liu D.K."/>
            <person name="Tu X.D."/>
            <person name="Liu B."/>
            <person name="Hao Y."/>
            <person name="Liao X.Y."/>
            <person name="Jiang Y.T."/>
            <person name="Sun W.H."/>
            <person name="Chen J."/>
            <person name="Chen Y.Q."/>
            <person name="Ai Y."/>
            <person name="Zhai J.W."/>
            <person name="Wu S.S."/>
            <person name="Zhou Z."/>
            <person name="Hsiao Y.Y."/>
            <person name="Wu W.L."/>
            <person name="Chen Y.Y."/>
            <person name="Lin Y.F."/>
            <person name="Hsu J.L."/>
            <person name="Li C.Y."/>
            <person name="Wang Z.W."/>
            <person name="Zhao X."/>
            <person name="Zhong W.Y."/>
            <person name="Ma X.K."/>
            <person name="Ma L."/>
            <person name="Huang J."/>
            <person name="Chen G.Z."/>
            <person name="Huang M.Z."/>
            <person name="Huang L."/>
            <person name="Peng D.H."/>
            <person name="Luo Y.B."/>
            <person name="Zou S.Q."/>
            <person name="Chen S.P."/>
            <person name="Lan S."/>
            <person name="Tsai W.C."/>
            <person name="Van de Peer Y."/>
            <person name="Liu Z.J."/>
        </authorList>
    </citation>
    <scope>NUCLEOTIDE SEQUENCE [LARGE SCALE GENOMIC DNA]</scope>
    <source>
        <strain evidence="2">Lor288</strain>
    </source>
</reference>
<evidence type="ECO:0000256" key="1">
    <source>
        <dbReference type="SAM" id="MobiDB-lite"/>
    </source>
</evidence>